<comment type="caution">
    <text evidence="2">The sequence shown here is derived from an EMBL/GenBank/DDBJ whole genome shotgun (WGS) entry which is preliminary data.</text>
</comment>
<dbReference type="InterPro" id="IPR001279">
    <property type="entry name" value="Metallo-B-lactamas"/>
</dbReference>
<dbReference type="Proteomes" id="UP001268089">
    <property type="component" value="Unassembled WGS sequence"/>
</dbReference>
<sequence>MAELSAFGRTIQRMVRPTHILPADTSPAAASLIDAWQTDRPTPLLRNVLRLTAPNPGVMTGPGTNSYLVGEPATGFTVIDPGPADADHVQRLWQAAAFEDGSGGNILRIVCTHSHPDHSPGAAPLQALCQGGPPILGLPSAPTARAASDFTPDRPLLNQELLAHMLPGLDVESALKPVHTLQVIYTPGHAANHVCLLLEEDGLLFSGDHILNGSTTVIDPPDGNMRDYLDSLDALTAACTELGVQYILPAHGHVIDGALEAIAKLKAHRLAREAKIAAVMKANPLGSLDDWLPLAYDDVDPRIWPVAKRSLLAHVERIYALDNPGAPQKQEGQP</sequence>
<accession>A0ABU1ZK92</accession>
<reference evidence="2 3" key="1">
    <citation type="submission" date="2023-07" db="EMBL/GenBank/DDBJ databases">
        <title>Sorghum-associated microbial communities from plants grown in Nebraska, USA.</title>
        <authorList>
            <person name="Schachtman D."/>
        </authorList>
    </citation>
    <scope>NUCLEOTIDE SEQUENCE [LARGE SCALE GENOMIC DNA]</scope>
    <source>
        <strain evidence="2 3">BE308</strain>
    </source>
</reference>
<dbReference type="PANTHER" id="PTHR23131">
    <property type="entry name" value="ENDORIBONUCLEASE LACTB2"/>
    <property type="match status" value="1"/>
</dbReference>
<dbReference type="Gene3D" id="1.10.10.10">
    <property type="entry name" value="Winged helix-like DNA-binding domain superfamily/Winged helix DNA-binding domain"/>
    <property type="match status" value="1"/>
</dbReference>
<dbReference type="InterPro" id="IPR036866">
    <property type="entry name" value="RibonucZ/Hydroxyglut_hydro"/>
</dbReference>
<keyword evidence="3" id="KW-1185">Reference proteome</keyword>
<dbReference type="PANTHER" id="PTHR23131:SF0">
    <property type="entry name" value="ENDORIBONUCLEASE LACTB2"/>
    <property type="match status" value="1"/>
</dbReference>
<dbReference type="Pfam" id="PF00753">
    <property type="entry name" value="Lactamase_B"/>
    <property type="match status" value="1"/>
</dbReference>
<name>A0ABU1ZK92_9BURK</name>
<evidence type="ECO:0000313" key="3">
    <source>
        <dbReference type="Proteomes" id="UP001268089"/>
    </source>
</evidence>
<evidence type="ECO:0000313" key="2">
    <source>
        <dbReference type="EMBL" id="MDR7305968.1"/>
    </source>
</evidence>
<protein>
    <submittedName>
        <fullName evidence="2">Recombination protein RecT</fullName>
    </submittedName>
</protein>
<dbReference type="InterPro" id="IPR050662">
    <property type="entry name" value="Sec-metab_biosynth-thioest"/>
</dbReference>
<dbReference type="SUPFAM" id="SSF56281">
    <property type="entry name" value="Metallo-hydrolase/oxidoreductase"/>
    <property type="match status" value="1"/>
</dbReference>
<proteinExistence type="predicted"/>
<evidence type="ECO:0000259" key="1">
    <source>
        <dbReference type="SMART" id="SM00849"/>
    </source>
</evidence>
<organism evidence="2 3">
    <name type="scientific">Rhodoferax saidenbachensis</name>
    <dbReference type="NCBI Taxonomy" id="1484693"/>
    <lineage>
        <taxon>Bacteria</taxon>
        <taxon>Pseudomonadati</taxon>
        <taxon>Pseudomonadota</taxon>
        <taxon>Betaproteobacteria</taxon>
        <taxon>Burkholderiales</taxon>
        <taxon>Comamonadaceae</taxon>
        <taxon>Rhodoferax</taxon>
    </lineage>
</organism>
<dbReference type="SMART" id="SM00849">
    <property type="entry name" value="Lactamase_B"/>
    <property type="match status" value="1"/>
</dbReference>
<dbReference type="Gene3D" id="3.60.15.10">
    <property type="entry name" value="Ribonuclease Z/Hydroxyacylglutathione hydrolase-like"/>
    <property type="match status" value="1"/>
</dbReference>
<gene>
    <name evidence="2" type="ORF">J2X15_001246</name>
</gene>
<dbReference type="InterPro" id="IPR036388">
    <property type="entry name" value="WH-like_DNA-bd_sf"/>
</dbReference>
<feature type="domain" description="Metallo-beta-lactamase" evidence="1">
    <location>
        <begin position="63"/>
        <end position="251"/>
    </location>
</feature>
<dbReference type="CDD" id="cd16278">
    <property type="entry name" value="metallo-hydrolase-like_MBL-fold"/>
    <property type="match status" value="1"/>
</dbReference>
<dbReference type="EMBL" id="JAVDXO010000002">
    <property type="protein sequence ID" value="MDR7305968.1"/>
    <property type="molecule type" value="Genomic_DNA"/>
</dbReference>